<keyword evidence="1" id="KW-0472">Membrane</keyword>
<evidence type="ECO:0000313" key="2">
    <source>
        <dbReference type="EMBL" id="HER95052.1"/>
    </source>
</evidence>
<evidence type="ECO:0000256" key="1">
    <source>
        <dbReference type="SAM" id="Phobius"/>
    </source>
</evidence>
<organism evidence="2">
    <name type="scientific">Rhodothermus marinus</name>
    <name type="common">Rhodothermus obamensis</name>
    <dbReference type="NCBI Taxonomy" id="29549"/>
    <lineage>
        <taxon>Bacteria</taxon>
        <taxon>Pseudomonadati</taxon>
        <taxon>Rhodothermota</taxon>
        <taxon>Rhodothermia</taxon>
        <taxon>Rhodothermales</taxon>
        <taxon>Rhodothermaceae</taxon>
        <taxon>Rhodothermus</taxon>
    </lineage>
</organism>
<sequence length="71" mass="8314">MKESVRLFVQMGVIVMVGIPIVAYLWETLNQLLSLHVQPTRLWISLPLLVVLWVWLRWLSRRAQDGMKTSP</sequence>
<feature type="transmembrane region" description="Helical" evidence="1">
    <location>
        <begin position="7"/>
        <end position="26"/>
    </location>
</feature>
<accession>A0A7V2AYM9</accession>
<dbReference type="EMBL" id="DSGB01000001">
    <property type="protein sequence ID" value="HER95052.1"/>
    <property type="molecule type" value="Genomic_DNA"/>
</dbReference>
<reference evidence="2" key="1">
    <citation type="journal article" date="2020" name="mSystems">
        <title>Genome- and Community-Level Interaction Insights into Carbon Utilization and Element Cycling Functions of Hydrothermarchaeota in Hydrothermal Sediment.</title>
        <authorList>
            <person name="Zhou Z."/>
            <person name="Liu Y."/>
            <person name="Xu W."/>
            <person name="Pan J."/>
            <person name="Luo Z.H."/>
            <person name="Li M."/>
        </authorList>
    </citation>
    <scope>NUCLEOTIDE SEQUENCE [LARGE SCALE GENOMIC DNA]</scope>
    <source>
        <strain evidence="2">SpSt-143</strain>
    </source>
</reference>
<keyword evidence="1" id="KW-0812">Transmembrane</keyword>
<protein>
    <submittedName>
        <fullName evidence="2">Uncharacterized protein</fullName>
    </submittedName>
</protein>
<name>A0A7V2AYM9_RHOMR</name>
<proteinExistence type="predicted"/>
<feature type="transmembrane region" description="Helical" evidence="1">
    <location>
        <begin position="42"/>
        <end position="59"/>
    </location>
</feature>
<comment type="caution">
    <text evidence="2">The sequence shown here is derived from an EMBL/GenBank/DDBJ whole genome shotgun (WGS) entry which is preliminary data.</text>
</comment>
<dbReference type="AlphaFoldDB" id="A0A7V2AYM9"/>
<keyword evidence="1" id="KW-1133">Transmembrane helix</keyword>
<gene>
    <name evidence="2" type="ORF">ENO59_00805</name>
</gene>